<evidence type="ECO:0000256" key="1">
    <source>
        <dbReference type="SAM" id="MobiDB-lite"/>
    </source>
</evidence>
<feature type="region of interest" description="Disordered" evidence="1">
    <location>
        <begin position="47"/>
        <end position="71"/>
    </location>
</feature>
<evidence type="ECO:0000313" key="4">
    <source>
        <dbReference type="Proteomes" id="UP000677803"/>
    </source>
</evidence>
<dbReference type="OrthoDB" id="9899861at2759"/>
<evidence type="ECO:0000313" key="3">
    <source>
        <dbReference type="EMBL" id="CAG5855535.1"/>
    </source>
</evidence>
<keyword evidence="2" id="KW-0812">Transmembrane</keyword>
<name>A0A8S4A6R0_9TELE</name>
<dbReference type="Proteomes" id="UP000677803">
    <property type="component" value="Unassembled WGS sequence"/>
</dbReference>
<dbReference type="Pfam" id="PF23670">
    <property type="entry name" value="PIGBOS1"/>
    <property type="match status" value="1"/>
</dbReference>
<keyword evidence="2" id="KW-1133">Transmembrane helix</keyword>
<evidence type="ECO:0000256" key="2">
    <source>
        <dbReference type="SAM" id="Phobius"/>
    </source>
</evidence>
<dbReference type="AlphaFoldDB" id="A0A8S4A6R0"/>
<keyword evidence="4" id="KW-1185">Reference proteome</keyword>
<feature type="region of interest" description="Disordered" evidence="1">
    <location>
        <begin position="147"/>
        <end position="195"/>
    </location>
</feature>
<feature type="transmembrane region" description="Helical" evidence="2">
    <location>
        <begin position="437"/>
        <end position="455"/>
    </location>
</feature>
<feature type="region of interest" description="Disordered" evidence="1">
    <location>
        <begin position="210"/>
        <end position="242"/>
    </location>
</feature>
<proteinExistence type="predicted"/>
<comment type="caution">
    <text evidence="3">The sequence shown here is derived from an EMBL/GenBank/DDBJ whole genome shotgun (WGS) entry which is preliminary data.</text>
</comment>
<feature type="compositionally biased region" description="Basic and acidic residues" evidence="1">
    <location>
        <begin position="217"/>
        <end position="242"/>
    </location>
</feature>
<feature type="compositionally biased region" description="Basic and acidic residues" evidence="1">
    <location>
        <begin position="175"/>
        <end position="195"/>
    </location>
</feature>
<protein>
    <submittedName>
        <fullName evidence="3">(Atlantic silverside) hypothetical protein</fullName>
    </submittedName>
</protein>
<feature type="compositionally biased region" description="Polar residues" evidence="1">
    <location>
        <begin position="48"/>
        <end position="63"/>
    </location>
</feature>
<organism evidence="3 4">
    <name type="scientific">Menidia menidia</name>
    <name type="common">Atlantic silverside</name>
    <dbReference type="NCBI Taxonomy" id="238744"/>
    <lineage>
        <taxon>Eukaryota</taxon>
        <taxon>Metazoa</taxon>
        <taxon>Chordata</taxon>
        <taxon>Craniata</taxon>
        <taxon>Vertebrata</taxon>
        <taxon>Euteleostomi</taxon>
        <taxon>Actinopterygii</taxon>
        <taxon>Neopterygii</taxon>
        <taxon>Teleostei</taxon>
        <taxon>Neoteleostei</taxon>
        <taxon>Acanthomorphata</taxon>
        <taxon>Ovalentaria</taxon>
        <taxon>Atherinomorphae</taxon>
        <taxon>Atheriniformes</taxon>
        <taxon>Atherinopsidae</taxon>
        <taxon>Menidiinae</taxon>
        <taxon>Menidia</taxon>
    </lineage>
</organism>
<accession>A0A8S4A6R0</accession>
<dbReference type="EMBL" id="CAJRST010000001">
    <property type="protein sequence ID" value="CAG5855535.1"/>
    <property type="molecule type" value="Genomic_DNA"/>
</dbReference>
<gene>
    <name evidence="3" type="ORF">MMEN_LOCUS546</name>
</gene>
<sequence length="481" mass="53632">MVSGCLLVRPEKSSGHEEEDVRLRVADIAKRPNVAHHVQGASLVDQAGVQSQHQIGHQQSDGSRPTPRFEMGQRGSCVIFRGSPVYAYGPDHCHQEDFVSSEGESASVKKEREMRADHNSEALREVPVPGVRAVEIGHAVEDVELEEVELHQSPLKRREEQLHPTPTAGAGGSRPENEREKTSFDGDDPEYKPDRNVVVSDESQFAFILPEMVNQQRKPEDQGRGSNDHSQSHQSQRSDQEEEFCICKRSQERLDDSRKPDLQEGFTSSSLLPNFSRDRRLSIRPQHTSPVGVCEPGESRLIRRLTDEGPASGWSTQTNSVSCPLAAAAGRLSVYQAVFTRCISPKAATHFLLEEQCSEQLFFRTQTHFRCPFSRLQSIVTATGSQSSASRWPPLGGAVRMRAAAPDTQQKKKNALLPYITVLVVVSEVMFQRRLPFTQLAMATLLGVIGGMYIYRPYFETVPKTPGQQNPDVPKKQKETD</sequence>
<keyword evidence="2" id="KW-0472">Membrane</keyword>
<reference evidence="3" key="1">
    <citation type="submission" date="2021-05" db="EMBL/GenBank/DDBJ databases">
        <authorList>
            <person name="Tigano A."/>
        </authorList>
    </citation>
    <scope>NUCLEOTIDE SEQUENCE</scope>
</reference>
<dbReference type="InterPro" id="IPR057394">
    <property type="entry name" value="PIGBOS1"/>
</dbReference>